<dbReference type="SUPFAM" id="SSF49842">
    <property type="entry name" value="TNF-like"/>
    <property type="match status" value="1"/>
</dbReference>
<name>A0A9N7UQZ3_PLEPL</name>
<dbReference type="Pfam" id="PF00386">
    <property type="entry name" value="C1q"/>
    <property type="match status" value="1"/>
</dbReference>
<dbReference type="InterPro" id="IPR001073">
    <property type="entry name" value="C1q_dom"/>
</dbReference>
<evidence type="ECO:0000259" key="1">
    <source>
        <dbReference type="PROSITE" id="PS50871"/>
    </source>
</evidence>
<dbReference type="AlphaFoldDB" id="A0A9N7UQZ3"/>
<dbReference type="Proteomes" id="UP001153269">
    <property type="component" value="Unassembled WGS sequence"/>
</dbReference>
<dbReference type="Gene3D" id="2.60.120.40">
    <property type="match status" value="1"/>
</dbReference>
<dbReference type="EMBL" id="CADEAL010001713">
    <property type="protein sequence ID" value="CAB1434917.1"/>
    <property type="molecule type" value="Genomic_DNA"/>
</dbReference>
<proteinExistence type="predicted"/>
<reference evidence="2" key="1">
    <citation type="submission" date="2020-03" db="EMBL/GenBank/DDBJ databases">
        <authorList>
            <person name="Weist P."/>
        </authorList>
    </citation>
    <scope>NUCLEOTIDE SEQUENCE</scope>
</reference>
<sequence length="70" mass="8080">WIEVKRVAFTAALSSDRRTIGPFNIDTNLVFRQVITNIGKAYNPDTGFFIAPVKGAYHFELYIEKKVFQR</sequence>
<feature type="domain" description="C1q" evidence="1">
    <location>
        <begin position="2"/>
        <end position="70"/>
    </location>
</feature>
<dbReference type="PROSITE" id="PS50871">
    <property type="entry name" value="C1Q"/>
    <property type="match status" value="1"/>
</dbReference>
<evidence type="ECO:0000313" key="3">
    <source>
        <dbReference type="Proteomes" id="UP001153269"/>
    </source>
</evidence>
<protein>
    <recommendedName>
        <fullName evidence="1">C1q domain-containing protein</fullName>
    </recommendedName>
</protein>
<gene>
    <name evidence="2" type="ORF">PLEPLA_LOCUS23019</name>
</gene>
<keyword evidence="3" id="KW-1185">Reference proteome</keyword>
<accession>A0A9N7UQZ3</accession>
<feature type="non-terminal residue" evidence="2">
    <location>
        <position position="1"/>
    </location>
</feature>
<comment type="caution">
    <text evidence="2">The sequence shown here is derived from an EMBL/GenBank/DDBJ whole genome shotgun (WGS) entry which is preliminary data.</text>
</comment>
<dbReference type="InterPro" id="IPR008983">
    <property type="entry name" value="Tumour_necrosis_fac-like_dom"/>
</dbReference>
<organism evidence="2 3">
    <name type="scientific">Pleuronectes platessa</name>
    <name type="common">European plaice</name>
    <dbReference type="NCBI Taxonomy" id="8262"/>
    <lineage>
        <taxon>Eukaryota</taxon>
        <taxon>Metazoa</taxon>
        <taxon>Chordata</taxon>
        <taxon>Craniata</taxon>
        <taxon>Vertebrata</taxon>
        <taxon>Euteleostomi</taxon>
        <taxon>Actinopterygii</taxon>
        <taxon>Neopterygii</taxon>
        <taxon>Teleostei</taxon>
        <taxon>Neoteleostei</taxon>
        <taxon>Acanthomorphata</taxon>
        <taxon>Carangaria</taxon>
        <taxon>Pleuronectiformes</taxon>
        <taxon>Pleuronectoidei</taxon>
        <taxon>Pleuronectidae</taxon>
        <taxon>Pleuronectes</taxon>
    </lineage>
</organism>
<evidence type="ECO:0000313" key="2">
    <source>
        <dbReference type="EMBL" id="CAB1434917.1"/>
    </source>
</evidence>